<dbReference type="Proteomes" id="UP000782843">
    <property type="component" value="Unassembled WGS sequence"/>
</dbReference>
<dbReference type="Pfam" id="PF03054">
    <property type="entry name" value="tRNA_Me_trans"/>
    <property type="match status" value="1"/>
</dbReference>
<gene>
    <name evidence="1" type="ORF">KC660_01535</name>
</gene>
<feature type="non-terminal residue" evidence="1">
    <location>
        <position position="159"/>
    </location>
</feature>
<reference evidence="1" key="2">
    <citation type="journal article" date="2021" name="Microbiome">
        <title>Successional dynamics and alternative stable states in a saline activated sludge microbial community over 9 years.</title>
        <authorList>
            <person name="Wang Y."/>
            <person name="Ye J."/>
            <person name="Ju F."/>
            <person name="Liu L."/>
            <person name="Boyd J.A."/>
            <person name="Deng Y."/>
            <person name="Parks D.H."/>
            <person name="Jiang X."/>
            <person name="Yin X."/>
            <person name="Woodcroft B.J."/>
            <person name="Tyson G.W."/>
            <person name="Hugenholtz P."/>
            <person name="Polz M.F."/>
            <person name="Zhang T."/>
        </authorList>
    </citation>
    <scope>NUCLEOTIDE SEQUENCE</scope>
    <source>
        <strain evidence="1">HKST-UBA10</strain>
    </source>
</reference>
<dbReference type="SUPFAM" id="SSF52402">
    <property type="entry name" value="Adenine nucleotide alpha hydrolases-like"/>
    <property type="match status" value="1"/>
</dbReference>
<name>A0A955L392_9BACT</name>
<reference evidence="1" key="1">
    <citation type="submission" date="2020-04" db="EMBL/GenBank/DDBJ databases">
        <authorList>
            <person name="Zhang T."/>
        </authorList>
    </citation>
    <scope>NUCLEOTIDE SEQUENCE</scope>
    <source>
        <strain evidence="1">HKST-UBA10</strain>
    </source>
</reference>
<accession>A0A955L392</accession>
<proteinExistence type="predicted"/>
<dbReference type="GO" id="GO:0002143">
    <property type="term" value="P:tRNA wobble position uridine thiolation"/>
    <property type="evidence" value="ECO:0007669"/>
    <property type="project" value="TreeGrafter"/>
</dbReference>
<protein>
    <submittedName>
        <fullName evidence="1">tRNA 2-thiouridine(34) synthase MnmA</fullName>
    </submittedName>
</protein>
<dbReference type="InterPro" id="IPR014729">
    <property type="entry name" value="Rossmann-like_a/b/a_fold"/>
</dbReference>
<dbReference type="PANTHER" id="PTHR11933">
    <property type="entry name" value="TRNA 5-METHYLAMINOMETHYL-2-THIOURIDYLATE -METHYLTRANSFERASE"/>
    <property type="match status" value="1"/>
</dbReference>
<dbReference type="Gene3D" id="3.40.50.620">
    <property type="entry name" value="HUPs"/>
    <property type="match status" value="1"/>
</dbReference>
<evidence type="ECO:0000313" key="1">
    <source>
        <dbReference type="EMBL" id="MCA9382071.1"/>
    </source>
</evidence>
<dbReference type="PANTHER" id="PTHR11933:SF5">
    <property type="entry name" value="MITOCHONDRIAL TRNA-SPECIFIC 2-THIOURIDYLASE 1"/>
    <property type="match status" value="1"/>
</dbReference>
<dbReference type="EMBL" id="JAGQLG010000053">
    <property type="protein sequence ID" value="MCA9382071.1"/>
    <property type="molecule type" value="Genomic_DNA"/>
</dbReference>
<organism evidence="1 2">
    <name type="scientific">Candidatus Dojkabacteria bacterium</name>
    <dbReference type="NCBI Taxonomy" id="2099670"/>
    <lineage>
        <taxon>Bacteria</taxon>
        <taxon>Candidatus Dojkabacteria</taxon>
    </lineage>
</organism>
<evidence type="ECO:0000313" key="2">
    <source>
        <dbReference type="Proteomes" id="UP000782843"/>
    </source>
</evidence>
<sequence>MNSNSIGKKVFVGMSGGVDSSVSAALLLEQGYDVTGVYMKNWSGEEYGLKENCPWEEDLDYVSKVCQKLGIEYKSYNFEKEYKQSVIDYFFSECSKGRTPNPDVMCNREIKFKAFLDKALFEGADMIATGHYAQVKSIDEEFGLFKAIDDFKDQTYFLY</sequence>
<comment type="caution">
    <text evidence="1">The sequence shown here is derived from an EMBL/GenBank/DDBJ whole genome shotgun (WGS) entry which is preliminary data.</text>
</comment>
<dbReference type="AlphaFoldDB" id="A0A955L392"/>